<accession>A0A4P2VAW0</accession>
<name>A0A4P2VAW0_9ARCH</name>
<protein>
    <submittedName>
        <fullName evidence="2">Uncharacterized protein</fullName>
    </submittedName>
</protein>
<reference evidence="2 3" key="1">
    <citation type="journal article" date="2019" name="ISME J.">
        <title>Isolation and characterization of a thermophilic sulfur- and iron-reducing thaumarchaeote from a terrestrial acidic hot spring.</title>
        <authorList>
            <person name="Kato S."/>
            <person name="Itoh T."/>
            <person name="Yuki M."/>
            <person name="Nagamori M."/>
            <person name="Ohnishi M."/>
            <person name="Uematsu K."/>
            <person name="Suzuki K."/>
            <person name="Takashina T."/>
            <person name="Ohkuma M."/>
        </authorList>
    </citation>
    <scope>NUCLEOTIDE SEQUENCE [LARGE SCALE GENOMIC DNA]</scope>
    <source>
        <strain evidence="2 3">NAS-02</strain>
    </source>
</reference>
<evidence type="ECO:0000313" key="3">
    <source>
        <dbReference type="Proteomes" id="UP000509448"/>
    </source>
</evidence>
<feature type="region of interest" description="Disordered" evidence="1">
    <location>
        <begin position="31"/>
        <end position="59"/>
    </location>
</feature>
<gene>
    <name evidence="2" type="ORF">NAS2_0231</name>
</gene>
<dbReference type="Proteomes" id="UP000509448">
    <property type="component" value="Chromosome"/>
</dbReference>
<dbReference type="KEGG" id="ccai:NAS2_0231"/>
<dbReference type="AlphaFoldDB" id="A0A4P2VAW0"/>
<proteinExistence type="predicted"/>
<organism evidence="2 3">
    <name type="scientific">Conexivisphaera calida</name>
    <dbReference type="NCBI Taxonomy" id="1874277"/>
    <lineage>
        <taxon>Archaea</taxon>
        <taxon>Nitrososphaerota</taxon>
        <taxon>Conexivisphaeria</taxon>
        <taxon>Conexivisphaerales</taxon>
        <taxon>Conexivisphaeraceae</taxon>
        <taxon>Conexivisphaera</taxon>
    </lineage>
</organism>
<dbReference type="RefSeq" id="WP_174447954.1">
    <property type="nucleotide sequence ID" value="NZ_AP018732.1"/>
</dbReference>
<evidence type="ECO:0000313" key="2">
    <source>
        <dbReference type="EMBL" id="BBE41626.1"/>
    </source>
</evidence>
<evidence type="ECO:0000256" key="1">
    <source>
        <dbReference type="SAM" id="MobiDB-lite"/>
    </source>
</evidence>
<sequence length="59" mass="6394">MRSERFERHALMHWITSSTDKAFREFYSELRKGSEAAPATTGDAESSAGAGQSKAEGSA</sequence>
<dbReference type="EMBL" id="AP018732">
    <property type="protein sequence ID" value="BBE41626.1"/>
    <property type="molecule type" value="Genomic_DNA"/>
</dbReference>
<keyword evidence="3" id="KW-1185">Reference proteome</keyword>
<dbReference type="GeneID" id="55584048"/>